<dbReference type="GO" id="GO:0005634">
    <property type="term" value="C:nucleus"/>
    <property type="evidence" value="ECO:0007669"/>
    <property type="project" value="UniProtKB-SubCell"/>
</dbReference>
<comment type="subcellular location">
    <subcellularLocation>
        <location evidence="1">Nucleus</location>
    </subcellularLocation>
</comment>
<evidence type="ECO:0000256" key="1">
    <source>
        <dbReference type="ARBA" id="ARBA00004123"/>
    </source>
</evidence>
<dbReference type="SUPFAM" id="SSF54928">
    <property type="entry name" value="RNA-binding domain, RBD"/>
    <property type="match status" value="1"/>
</dbReference>
<keyword evidence="4 6" id="KW-0694">RNA-binding</keyword>
<keyword evidence="5" id="KW-0539">Nucleus</keyword>
<evidence type="ECO:0000256" key="5">
    <source>
        <dbReference type="ARBA" id="ARBA00023242"/>
    </source>
</evidence>
<dbReference type="PANTHER" id="PTHR23003:SF62">
    <property type="entry name" value="SERINE_ARGININE (SR)-TYPE SHUTTLING MRNA BINDING PROTEIN NPL3"/>
    <property type="match status" value="1"/>
</dbReference>
<protein>
    <recommendedName>
        <fullName evidence="8">RRM domain-containing protein</fullName>
    </recommendedName>
</protein>
<gene>
    <name evidence="9" type="ORF">PPAR00522_LOCUS14944</name>
</gene>
<feature type="region of interest" description="Disordered" evidence="7">
    <location>
        <begin position="184"/>
        <end position="330"/>
    </location>
</feature>
<organism evidence="9">
    <name type="scientific">Polytomella parva</name>
    <dbReference type="NCBI Taxonomy" id="51329"/>
    <lineage>
        <taxon>Eukaryota</taxon>
        <taxon>Viridiplantae</taxon>
        <taxon>Chlorophyta</taxon>
        <taxon>core chlorophytes</taxon>
        <taxon>Chlorophyceae</taxon>
        <taxon>CS clade</taxon>
        <taxon>Chlamydomonadales</taxon>
        <taxon>Chlamydomonadaceae</taxon>
        <taxon>Polytomella</taxon>
    </lineage>
</organism>
<evidence type="ECO:0000259" key="8">
    <source>
        <dbReference type="PROSITE" id="PS50102"/>
    </source>
</evidence>
<dbReference type="GO" id="GO:0003729">
    <property type="term" value="F:mRNA binding"/>
    <property type="evidence" value="ECO:0007669"/>
    <property type="project" value="TreeGrafter"/>
</dbReference>
<reference evidence="9" key="1">
    <citation type="submission" date="2021-01" db="EMBL/GenBank/DDBJ databases">
        <authorList>
            <person name="Corre E."/>
            <person name="Pelletier E."/>
            <person name="Niang G."/>
            <person name="Scheremetjew M."/>
            <person name="Finn R."/>
            <person name="Kale V."/>
            <person name="Holt S."/>
            <person name="Cochrane G."/>
            <person name="Meng A."/>
            <person name="Brown T."/>
            <person name="Cohen L."/>
        </authorList>
    </citation>
    <scope>NUCLEOTIDE SEQUENCE</scope>
    <source>
        <strain evidence="9">SAG 63-3</strain>
    </source>
</reference>
<evidence type="ECO:0000256" key="4">
    <source>
        <dbReference type="ARBA" id="ARBA00022884"/>
    </source>
</evidence>
<name>A0A7S0YK93_9CHLO</name>
<feature type="domain" description="RRM" evidence="8">
    <location>
        <begin position="6"/>
        <end position="81"/>
    </location>
</feature>
<feature type="region of interest" description="Disordered" evidence="7">
    <location>
        <begin position="75"/>
        <end position="109"/>
    </location>
</feature>
<evidence type="ECO:0000256" key="2">
    <source>
        <dbReference type="ARBA" id="ARBA00022664"/>
    </source>
</evidence>
<dbReference type="GO" id="GO:0006397">
    <property type="term" value="P:mRNA processing"/>
    <property type="evidence" value="ECO:0007669"/>
    <property type="project" value="UniProtKB-KW"/>
</dbReference>
<proteinExistence type="predicted"/>
<feature type="compositionally biased region" description="Basic residues" evidence="7">
    <location>
        <begin position="221"/>
        <end position="237"/>
    </location>
</feature>
<evidence type="ECO:0000313" key="9">
    <source>
        <dbReference type="EMBL" id="CAD8780551.1"/>
    </source>
</evidence>
<dbReference type="Pfam" id="PF00076">
    <property type="entry name" value="RRM_1"/>
    <property type="match status" value="2"/>
</dbReference>
<accession>A0A7S0YK93</accession>
<dbReference type="Gene3D" id="3.30.70.330">
    <property type="match status" value="2"/>
</dbReference>
<feature type="compositionally biased region" description="Pro residues" evidence="7">
    <location>
        <begin position="278"/>
        <end position="288"/>
    </location>
</feature>
<dbReference type="GO" id="GO:0005737">
    <property type="term" value="C:cytoplasm"/>
    <property type="evidence" value="ECO:0007669"/>
    <property type="project" value="TreeGrafter"/>
</dbReference>
<dbReference type="EMBL" id="HBFM01023059">
    <property type="protein sequence ID" value="CAD8780551.1"/>
    <property type="molecule type" value="Transcribed_RNA"/>
</dbReference>
<keyword evidence="3" id="KW-0677">Repeat</keyword>
<dbReference type="InterPro" id="IPR035979">
    <property type="entry name" value="RBD_domain_sf"/>
</dbReference>
<dbReference type="SMART" id="SM00360">
    <property type="entry name" value="RRM"/>
    <property type="match status" value="2"/>
</dbReference>
<dbReference type="AlphaFoldDB" id="A0A7S0YK93"/>
<feature type="compositionally biased region" description="Low complexity" evidence="7">
    <location>
        <begin position="238"/>
        <end position="277"/>
    </location>
</feature>
<evidence type="ECO:0000256" key="7">
    <source>
        <dbReference type="SAM" id="MobiDB-lite"/>
    </source>
</evidence>
<sequence>MAPDECRIYVGNLPMDVQRKEINQLFSKYGQIRNIEVKTGSHPPAYAFVEFEDYRDARDAVTYRNGYSFANARLRVEPSNPNGRRGMGGGGGGGSRGAGPSPYGPSRRTDHRAIITGLPSSCSWQDLKDHMRRAGDVTFSQVMREGDEMVGVVDYANADDLYNALKRLDNSDFRNHSDTCVIRVREERDSGRGRARSRSPRRSRSRSRSPYERPRSYSPRDRRRSSPRRRSPPRRGSSKSLSRSPPPARGRAASRSPSPRRSSYHSASPARRNSRSPSPAPRRSPSPRSPRRRSPSPIDRERSPAHSRSPSPVRREAGSRSPSPAPAKDE</sequence>
<evidence type="ECO:0000256" key="6">
    <source>
        <dbReference type="PROSITE-ProRule" id="PRU00176"/>
    </source>
</evidence>
<evidence type="ECO:0000256" key="3">
    <source>
        <dbReference type="ARBA" id="ARBA00022737"/>
    </source>
</evidence>
<feature type="domain" description="RRM" evidence="8">
    <location>
        <begin position="111"/>
        <end position="189"/>
    </location>
</feature>
<dbReference type="InterPro" id="IPR000504">
    <property type="entry name" value="RRM_dom"/>
</dbReference>
<dbReference type="PROSITE" id="PS50102">
    <property type="entry name" value="RRM"/>
    <property type="match status" value="2"/>
</dbReference>
<dbReference type="InterPro" id="IPR012677">
    <property type="entry name" value="Nucleotide-bd_a/b_plait_sf"/>
</dbReference>
<feature type="compositionally biased region" description="Gly residues" evidence="7">
    <location>
        <begin position="85"/>
        <end position="97"/>
    </location>
</feature>
<feature type="compositionally biased region" description="Basic residues" evidence="7">
    <location>
        <begin position="193"/>
        <end position="207"/>
    </location>
</feature>
<feature type="compositionally biased region" description="Basic and acidic residues" evidence="7">
    <location>
        <begin position="209"/>
        <end position="220"/>
    </location>
</feature>
<keyword evidence="2" id="KW-0507">mRNA processing</keyword>
<dbReference type="PANTHER" id="PTHR23003">
    <property type="entry name" value="RNA RECOGNITION MOTIF RRM DOMAIN CONTAINING PROTEIN"/>
    <property type="match status" value="1"/>
</dbReference>
<dbReference type="InterPro" id="IPR050374">
    <property type="entry name" value="RRT5_SRSF_SR"/>
</dbReference>